<evidence type="ECO:0000313" key="3">
    <source>
        <dbReference type="Proteomes" id="UP000799640"/>
    </source>
</evidence>
<gene>
    <name evidence="2" type="ORF">EJ06DRAFT_560096</name>
</gene>
<feature type="compositionally biased region" description="Low complexity" evidence="1">
    <location>
        <begin position="140"/>
        <end position="183"/>
    </location>
</feature>
<sequence>MLHHATYYPPSAESAYTDLSFPSAHSSPDTFLTNLTSPDTSPREVIRQHGPPLLPKIRCQDQTAEPPSASSLTCSTSTSLTASTPLSSLSLSTPLYYSLRPSPPLLDCYPHPHQASISPAALTAPLIYDSAAPSPTYTFPPSALQPAQQAQQQRRPSQLSNHIRTASAPAPARTHSRSSSTASVDEATLWRHGYPTQYRTGIPQYVTANNPTPLLSPAGTGAAMQRASSTYLPLDSPATPSGTALYPPAPTPPLTPHTTTLLSYLTSPNPAPALIRRVLGDQRRLRDWYWWDVRNLRSWSDFNLSTILSIPSFPHLLNIPIDASALPTPRPGTPSPETEFALRDVHASFFGPKLGAALRLSQGPNHLRLQPHNSATSSPTPRPDFLATYPNSYLTTHSGAPRGRLVGLVKAYDAWNSAQRSQAAPAQVAYLRGLAHLQRVMRDHGCRYGFIITEIELVVVRAGAEDSSYTPPPAGSALPDEGPVPIFGQLDVAAPIRLSTHGGEEDGTPRLTAGLALWYLHMLARETSLPGQYGWKLGVGGPAALTRQNCRERDSWMPKAGQGETREARRVRGWVWPGEGLSRKEHPKRGRRG</sequence>
<feature type="compositionally biased region" description="Low complexity" evidence="1">
    <location>
        <begin position="66"/>
        <end position="85"/>
    </location>
</feature>
<evidence type="ECO:0008006" key="4">
    <source>
        <dbReference type="Google" id="ProtNLM"/>
    </source>
</evidence>
<name>A0A6G1HJA6_9PEZI</name>
<feature type="region of interest" description="Disordered" evidence="1">
    <location>
        <begin position="137"/>
        <end position="184"/>
    </location>
</feature>
<dbReference type="EMBL" id="ML996708">
    <property type="protein sequence ID" value="KAF2396143.1"/>
    <property type="molecule type" value="Genomic_DNA"/>
</dbReference>
<feature type="compositionally biased region" description="Polar residues" evidence="1">
    <location>
        <begin position="30"/>
        <end position="40"/>
    </location>
</feature>
<dbReference type="OrthoDB" id="5300765at2759"/>
<protein>
    <recommendedName>
        <fullName evidence="4">Sialidase</fullName>
    </recommendedName>
</protein>
<evidence type="ECO:0000313" key="2">
    <source>
        <dbReference type="EMBL" id="KAF2396143.1"/>
    </source>
</evidence>
<organism evidence="2 3">
    <name type="scientific">Trichodelitschia bisporula</name>
    <dbReference type="NCBI Taxonomy" id="703511"/>
    <lineage>
        <taxon>Eukaryota</taxon>
        <taxon>Fungi</taxon>
        <taxon>Dikarya</taxon>
        <taxon>Ascomycota</taxon>
        <taxon>Pezizomycotina</taxon>
        <taxon>Dothideomycetes</taxon>
        <taxon>Dothideomycetes incertae sedis</taxon>
        <taxon>Phaeotrichales</taxon>
        <taxon>Phaeotrichaceae</taxon>
        <taxon>Trichodelitschia</taxon>
    </lineage>
</organism>
<feature type="region of interest" description="Disordered" evidence="1">
    <location>
        <begin position="30"/>
        <end position="85"/>
    </location>
</feature>
<dbReference type="Proteomes" id="UP000799640">
    <property type="component" value="Unassembled WGS sequence"/>
</dbReference>
<dbReference type="AlphaFoldDB" id="A0A6G1HJA6"/>
<evidence type="ECO:0000256" key="1">
    <source>
        <dbReference type="SAM" id="MobiDB-lite"/>
    </source>
</evidence>
<keyword evidence="3" id="KW-1185">Reference proteome</keyword>
<accession>A0A6G1HJA6</accession>
<reference evidence="2" key="1">
    <citation type="journal article" date="2020" name="Stud. Mycol.">
        <title>101 Dothideomycetes genomes: a test case for predicting lifestyles and emergence of pathogens.</title>
        <authorList>
            <person name="Haridas S."/>
            <person name="Albert R."/>
            <person name="Binder M."/>
            <person name="Bloem J."/>
            <person name="Labutti K."/>
            <person name="Salamov A."/>
            <person name="Andreopoulos B."/>
            <person name="Baker S."/>
            <person name="Barry K."/>
            <person name="Bills G."/>
            <person name="Bluhm B."/>
            <person name="Cannon C."/>
            <person name="Castanera R."/>
            <person name="Culley D."/>
            <person name="Daum C."/>
            <person name="Ezra D."/>
            <person name="Gonzalez J."/>
            <person name="Henrissat B."/>
            <person name="Kuo A."/>
            <person name="Liang C."/>
            <person name="Lipzen A."/>
            <person name="Lutzoni F."/>
            <person name="Magnuson J."/>
            <person name="Mondo S."/>
            <person name="Nolan M."/>
            <person name="Ohm R."/>
            <person name="Pangilinan J."/>
            <person name="Park H.-J."/>
            <person name="Ramirez L."/>
            <person name="Alfaro M."/>
            <person name="Sun H."/>
            <person name="Tritt A."/>
            <person name="Yoshinaga Y."/>
            <person name="Zwiers L.-H."/>
            <person name="Turgeon B."/>
            <person name="Goodwin S."/>
            <person name="Spatafora J."/>
            <person name="Crous P."/>
            <person name="Grigoriev I."/>
        </authorList>
    </citation>
    <scope>NUCLEOTIDE SEQUENCE</scope>
    <source>
        <strain evidence="2">CBS 262.69</strain>
    </source>
</reference>
<proteinExistence type="predicted"/>